<dbReference type="RefSeq" id="XP_022672739.1">
    <property type="nucleotide sequence ID" value="XM_022817004.1"/>
</dbReference>
<accession>A0A7M7KWG2</accession>
<dbReference type="Proteomes" id="UP000594260">
    <property type="component" value="Unplaced"/>
</dbReference>
<evidence type="ECO:0000313" key="4">
    <source>
        <dbReference type="Proteomes" id="UP000594260"/>
    </source>
</evidence>
<evidence type="ECO:0000313" key="3">
    <source>
        <dbReference type="EnsemblMetazoa" id="XP_022672739"/>
    </source>
</evidence>
<sequence>MSQTAEAQLEELEDGNLGGFWGFWAGNGTLIAVAISTIIQVLLGVMLYMEGDLIGTGILCIPTCVVLPVIGYLHVQRSEEARVAALTEKSLRARNDTKAKGIEDKDVAPASGDKPAHEKEE</sequence>
<dbReference type="KEGG" id="vde:111255246"/>
<dbReference type="GeneID" id="111255246"/>
<dbReference type="OrthoDB" id="10580521at2759"/>
<keyword evidence="2" id="KW-0472">Membrane</keyword>
<keyword evidence="2" id="KW-0812">Transmembrane</keyword>
<proteinExistence type="predicted"/>
<keyword evidence="2" id="KW-1133">Transmembrane helix</keyword>
<dbReference type="AlphaFoldDB" id="A0A7M7KWG2"/>
<evidence type="ECO:0000256" key="1">
    <source>
        <dbReference type="SAM" id="MobiDB-lite"/>
    </source>
</evidence>
<keyword evidence="4" id="KW-1185">Reference proteome</keyword>
<name>A0A7M7KWG2_VARDE</name>
<feature type="region of interest" description="Disordered" evidence="1">
    <location>
        <begin position="96"/>
        <end position="121"/>
    </location>
</feature>
<feature type="transmembrane region" description="Helical" evidence="2">
    <location>
        <begin position="53"/>
        <end position="73"/>
    </location>
</feature>
<dbReference type="EnsemblMetazoa" id="XM_022817004">
    <property type="protein sequence ID" value="XP_022672739"/>
    <property type="gene ID" value="LOC111255246"/>
</dbReference>
<reference evidence="3" key="1">
    <citation type="submission" date="2021-01" db="UniProtKB">
        <authorList>
            <consortium name="EnsemblMetazoa"/>
        </authorList>
    </citation>
    <scope>IDENTIFICATION</scope>
</reference>
<dbReference type="InParanoid" id="A0A7M7KWG2"/>
<organism evidence="3 4">
    <name type="scientific">Varroa destructor</name>
    <name type="common">Honeybee mite</name>
    <dbReference type="NCBI Taxonomy" id="109461"/>
    <lineage>
        <taxon>Eukaryota</taxon>
        <taxon>Metazoa</taxon>
        <taxon>Ecdysozoa</taxon>
        <taxon>Arthropoda</taxon>
        <taxon>Chelicerata</taxon>
        <taxon>Arachnida</taxon>
        <taxon>Acari</taxon>
        <taxon>Parasitiformes</taxon>
        <taxon>Mesostigmata</taxon>
        <taxon>Gamasina</taxon>
        <taxon>Dermanyssoidea</taxon>
        <taxon>Varroidae</taxon>
        <taxon>Varroa</taxon>
    </lineage>
</organism>
<feature type="compositionally biased region" description="Basic and acidic residues" evidence="1">
    <location>
        <begin position="96"/>
        <end position="107"/>
    </location>
</feature>
<protein>
    <submittedName>
        <fullName evidence="3">Uncharacterized protein</fullName>
    </submittedName>
</protein>
<evidence type="ECO:0000256" key="2">
    <source>
        <dbReference type="SAM" id="Phobius"/>
    </source>
</evidence>
<feature type="transmembrane region" description="Helical" evidence="2">
    <location>
        <begin position="21"/>
        <end position="47"/>
    </location>
</feature>